<feature type="non-terminal residue" evidence="1">
    <location>
        <position position="1"/>
    </location>
</feature>
<name>A0A061RKR7_9CHLO</name>
<organism evidence="1">
    <name type="scientific">Tetraselmis sp. GSL018</name>
    <dbReference type="NCBI Taxonomy" id="582737"/>
    <lineage>
        <taxon>Eukaryota</taxon>
        <taxon>Viridiplantae</taxon>
        <taxon>Chlorophyta</taxon>
        <taxon>core chlorophytes</taxon>
        <taxon>Chlorodendrophyceae</taxon>
        <taxon>Chlorodendrales</taxon>
        <taxon>Chlorodendraceae</taxon>
        <taxon>Tetraselmis</taxon>
    </lineage>
</organism>
<protein>
    <submittedName>
        <fullName evidence="1">Uncharacterized protein</fullName>
    </submittedName>
</protein>
<sequence>YSSISTAPIPYGEGHMSLLTSCTWNTKSVEEAALSSVAAQSRS</sequence>
<evidence type="ECO:0000313" key="1">
    <source>
        <dbReference type="EMBL" id="JAC73537.1"/>
    </source>
</evidence>
<accession>A0A061RKR7</accession>
<gene>
    <name evidence="1" type="ORF">TSPGSL018_28628</name>
</gene>
<reference evidence="1" key="1">
    <citation type="submission" date="2014-05" db="EMBL/GenBank/DDBJ databases">
        <title>The transcriptome of the halophilic microalga Tetraselmis sp. GSL018 isolated from the Great Salt Lake, Utah.</title>
        <authorList>
            <person name="Jinkerson R.E."/>
            <person name="D'Adamo S."/>
            <person name="Posewitz M.C."/>
        </authorList>
    </citation>
    <scope>NUCLEOTIDE SEQUENCE</scope>
    <source>
        <strain evidence="1">GSL018</strain>
    </source>
</reference>
<dbReference type="EMBL" id="GBEZ01012337">
    <property type="protein sequence ID" value="JAC73537.1"/>
    <property type="molecule type" value="Transcribed_RNA"/>
</dbReference>
<proteinExistence type="predicted"/>
<dbReference type="AlphaFoldDB" id="A0A061RKR7"/>